<feature type="transmembrane region" description="Helical" evidence="7">
    <location>
        <begin position="272"/>
        <end position="293"/>
    </location>
</feature>
<dbReference type="GO" id="GO:0055085">
    <property type="term" value="P:transmembrane transport"/>
    <property type="evidence" value="ECO:0007669"/>
    <property type="project" value="InterPro"/>
</dbReference>
<dbReference type="PANTHER" id="PTHR30193:SF41">
    <property type="entry name" value="DIACETYLCHITOBIOSE UPTAKE SYSTEM PERMEASE PROTEIN NGCF"/>
    <property type="match status" value="1"/>
</dbReference>
<sequence length="301" mass="32897">MIPTPSSRLRRRSHGERVSTLVLALPTILVFGLFAWWPILRTGVMAFQTTNFVNVARWVGGRNFERVLADPHLSTAVAKTVWFMVLSLVIGGPLPLILATFISELRRSRGLASALAYLPVILPPVVTVLLWKEFYDPGTTGLFNTVLGWLGLSPVPWLQTTTTAMPSIVVQSVWAGFGTATVIYLAALRGVNVEVYEAAEVDGAGVLRRVWHFTLPQLRGVVLILLLLQVIGAFQVFTEPFIMTSGGPNRSTTTIMMLIYQYAFVSGDFGKAAALSLMLAGALCLLSGVYLVATRRWSTDS</sequence>
<keyword evidence="4 7" id="KW-0812">Transmembrane</keyword>
<organism evidence="9 10">
    <name type="scientific">Arachnia propionica</name>
    <dbReference type="NCBI Taxonomy" id="1750"/>
    <lineage>
        <taxon>Bacteria</taxon>
        <taxon>Bacillati</taxon>
        <taxon>Actinomycetota</taxon>
        <taxon>Actinomycetes</taxon>
        <taxon>Propionibacteriales</taxon>
        <taxon>Propionibacteriaceae</taxon>
        <taxon>Arachnia</taxon>
    </lineage>
</organism>
<dbReference type="SUPFAM" id="SSF161098">
    <property type="entry name" value="MetI-like"/>
    <property type="match status" value="1"/>
</dbReference>
<evidence type="ECO:0000256" key="4">
    <source>
        <dbReference type="ARBA" id="ARBA00022692"/>
    </source>
</evidence>
<accession>A0A3P1T5N7</accession>
<dbReference type="PROSITE" id="PS50928">
    <property type="entry name" value="ABC_TM1"/>
    <property type="match status" value="1"/>
</dbReference>
<dbReference type="CDD" id="cd06261">
    <property type="entry name" value="TM_PBP2"/>
    <property type="match status" value="1"/>
</dbReference>
<keyword evidence="6 7" id="KW-0472">Membrane</keyword>
<evidence type="ECO:0000256" key="7">
    <source>
        <dbReference type="RuleBase" id="RU363032"/>
    </source>
</evidence>
<feature type="transmembrane region" description="Helical" evidence="7">
    <location>
        <begin position="168"/>
        <end position="187"/>
    </location>
</feature>
<feature type="transmembrane region" description="Helical" evidence="7">
    <location>
        <begin position="114"/>
        <end position="131"/>
    </location>
</feature>
<evidence type="ECO:0000313" key="9">
    <source>
        <dbReference type="EMBL" id="RRD04689.1"/>
    </source>
</evidence>
<dbReference type="GO" id="GO:0005886">
    <property type="term" value="C:plasma membrane"/>
    <property type="evidence" value="ECO:0007669"/>
    <property type="project" value="UniProtKB-SubCell"/>
</dbReference>
<feature type="transmembrane region" description="Helical" evidence="7">
    <location>
        <begin position="218"/>
        <end position="237"/>
    </location>
</feature>
<name>A0A3P1T5N7_9ACTN</name>
<comment type="similarity">
    <text evidence="7">Belongs to the binding-protein-dependent transport system permease family.</text>
</comment>
<evidence type="ECO:0000259" key="8">
    <source>
        <dbReference type="PROSITE" id="PS50928"/>
    </source>
</evidence>
<reference evidence="9 10" key="1">
    <citation type="submission" date="2018-11" db="EMBL/GenBank/DDBJ databases">
        <title>Genomes From Bacteria Associated with the Canine Oral Cavity: a Test Case for Automated Genome-Based Taxonomic Assignment.</title>
        <authorList>
            <person name="Coil D.A."/>
            <person name="Jospin G."/>
            <person name="Darling A.E."/>
            <person name="Wallis C."/>
            <person name="Davis I.J."/>
            <person name="Harris S."/>
            <person name="Eisen J.A."/>
            <person name="Holcombe L.J."/>
            <person name="O'Flynn C."/>
        </authorList>
    </citation>
    <scope>NUCLEOTIDE SEQUENCE [LARGE SCALE GENOMIC DNA]</scope>
    <source>
        <strain evidence="9 10">OH887_COT-365</strain>
    </source>
</reference>
<dbReference type="Pfam" id="PF00528">
    <property type="entry name" value="BPD_transp_1"/>
    <property type="match status" value="1"/>
</dbReference>
<feature type="transmembrane region" description="Helical" evidence="7">
    <location>
        <begin position="81"/>
        <end position="102"/>
    </location>
</feature>
<gene>
    <name evidence="9" type="ORF">EII34_09090</name>
</gene>
<feature type="domain" description="ABC transmembrane type-1" evidence="8">
    <location>
        <begin position="73"/>
        <end position="290"/>
    </location>
</feature>
<keyword evidence="5 7" id="KW-1133">Transmembrane helix</keyword>
<dbReference type="PANTHER" id="PTHR30193">
    <property type="entry name" value="ABC TRANSPORTER PERMEASE PROTEIN"/>
    <property type="match status" value="1"/>
</dbReference>
<evidence type="ECO:0000256" key="6">
    <source>
        <dbReference type="ARBA" id="ARBA00023136"/>
    </source>
</evidence>
<proteinExistence type="inferred from homology"/>
<evidence type="ECO:0000256" key="3">
    <source>
        <dbReference type="ARBA" id="ARBA00022475"/>
    </source>
</evidence>
<dbReference type="InterPro" id="IPR051393">
    <property type="entry name" value="ABC_transporter_permease"/>
</dbReference>
<evidence type="ECO:0000313" key="10">
    <source>
        <dbReference type="Proteomes" id="UP000280819"/>
    </source>
</evidence>
<evidence type="ECO:0000256" key="2">
    <source>
        <dbReference type="ARBA" id="ARBA00022448"/>
    </source>
</evidence>
<evidence type="ECO:0000256" key="1">
    <source>
        <dbReference type="ARBA" id="ARBA00004651"/>
    </source>
</evidence>
<feature type="transmembrane region" description="Helical" evidence="7">
    <location>
        <begin position="21"/>
        <end position="39"/>
    </location>
</feature>
<evidence type="ECO:0000256" key="5">
    <source>
        <dbReference type="ARBA" id="ARBA00022989"/>
    </source>
</evidence>
<protein>
    <submittedName>
        <fullName evidence="9">Sugar ABC transporter permease</fullName>
    </submittedName>
</protein>
<keyword evidence="3" id="KW-1003">Cell membrane</keyword>
<dbReference type="AlphaFoldDB" id="A0A3P1T5N7"/>
<dbReference type="Gene3D" id="1.10.3720.10">
    <property type="entry name" value="MetI-like"/>
    <property type="match status" value="1"/>
</dbReference>
<dbReference type="InterPro" id="IPR000515">
    <property type="entry name" value="MetI-like"/>
</dbReference>
<dbReference type="Proteomes" id="UP000280819">
    <property type="component" value="Unassembled WGS sequence"/>
</dbReference>
<comment type="subcellular location">
    <subcellularLocation>
        <location evidence="1 7">Cell membrane</location>
        <topology evidence="1 7">Multi-pass membrane protein</topology>
    </subcellularLocation>
</comment>
<comment type="caution">
    <text evidence="9">The sequence shown here is derived from an EMBL/GenBank/DDBJ whole genome shotgun (WGS) entry which is preliminary data.</text>
</comment>
<dbReference type="InterPro" id="IPR035906">
    <property type="entry name" value="MetI-like_sf"/>
</dbReference>
<dbReference type="EMBL" id="RQZG01000009">
    <property type="protein sequence ID" value="RRD04689.1"/>
    <property type="molecule type" value="Genomic_DNA"/>
</dbReference>
<keyword evidence="2 7" id="KW-0813">Transport</keyword>
<dbReference type="OrthoDB" id="9804439at2"/>
<dbReference type="RefSeq" id="WP_124844841.1">
    <property type="nucleotide sequence ID" value="NZ_RQZG01000009.1"/>
</dbReference>